<sequence>MANSSTIFLPATYARHVPHELFRHLRDTQPVSWVPEPAVGDWAAGPGYWAVVRHADTKTVLQDHETYSSHLGGAQLRDPDSAEDLAFLRSMIVNQDPPSHTRLRRSVATAFSPRAVRELEEAIEGRAAHLIDSVIETGRTDFAHLVADLPVWTLAHVLGMPEQDRPLIYDWADRVIGYQDPEYAEGAPVDPDTLTDMGRASFALREGRRTRPDGTRANPRAREALADIFAYAHSLADAPRTGSLMACLLDGGLNREEFELMFFGLVLAGTVTLRASAPGGLHSLLTHPREYEKLRAHPELIDTAVEEMLRFWSPGIMFRRTCARDTVLAGQVMRKGDKVGVYLISANRDERAFDRADRFDITRSPNDHISFGYGPHYCSGAHIARMELRAIIRQTVSRLPGLEMAGPPARMESNFVNGLKRFPLQWRTDTTA</sequence>
<keyword evidence="3" id="KW-1185">Reference proteome</keyword>
<dbReference type="InterPro" id="IPR001128">
    <property type="entry name" value="Cyt_P450"/>
</dbReference>
<dbReference type="Pfam" id="PF00067">
    <property type="entry name" value="p450"/>
    <property type="match status" value="1"/>
</dbReference>
<proteinExistence type="inferred from homology"/>
<dbReference type="Proteomes" id="UP001165590">
    <property type="component" value="Unassembled WGS sequence"/>
</dbReference>
<comment type="similarity">
    <text evidence="1">Belongs to the cytochrome P450 family.</text>
</comment>
<accession>A0ABT3VFX6</accession>
<dbReference type="PANTHER" id="PTHR46696">
    <property type="entry name" value="P450, PUTATIVE (EUROFUNG)-RELATED"/>
    <property type="match status" value="1"/>
</dbReference>
<dbReference type="PANTHER" id="PTHR46696:SF4">
    <property type="entry name" value="BIOTIN BIOSYNTHESIS CYTOCHROME P450"/>
    <property type="match status" value="1"/>
</dbReference>
<reference evidence="2" key="1">
    <citation type="journal article" date="2022" name="bioRxiv">
        <title>Discovery and biosynthetic assessment of Streptomyces ortus sp nov. isolated from a deep-sea sponge.</title>
        <authorList>
            <person name="Williams S.E."/>
        </authorList>
    </citation>
    <scope>NUCLEOTIDE SEQUENCE</scope>
    <source>
        <strain evidence="2">A15ISP2-DRY2</strain>
    </source>
</reference>
<organism evidence="2 3">
    <name type="scientific">Streptomyces ortus</name>
    <dbReference type="NCBI Taxonomy" id="2867268"/>
    <lineage>
        <taxon>Bacteria</taxon>
        <taxon>Bacillati</taxon>
        <taxon>Actinomycetota</taxon>
        <taxon>Actinomycetes</taxon>
        <taxon>Kitasatosporales</taxon>
        <taxon>Streptomycetaceae</taxon>
        <taxon>Streptomyces</taxon>
    </lineage>
</organism>
<dbReference type="PRINTS" id="PR00359">
    <property type="entry name" value="BP450"/>
</dbReference>
<gene>
    <name evidence="2" type="ORF">K3769_39995</name>
</gene>
<dbReference type="CDD" id="cd11033">
    <property type="entry name" value="CYP142-like"/>
    <property type="match status" value="1"/>
</dbReference>
<name>A0ABT3VFX6_9ACTN</name>
<evidence type="ECO:0000313" key="3">
    <source>
        <dbReference type="Proteomes" id="UP001165590"/>
    </source>
</evidence>
<dbReference type="InterPro" id="IPR036396">
    <property type="entry name" value="Cyt_P450_sf"/>
</dbReference>
<protein>
    <submittedName>
        <fullName evidence="2">Cytochrome P450</fullName>
    </submittedName>
</protein>
<dbReference type="Gene3D" id="1.10.630.10">
    <property type="entry name" value="Cytochrome P450"/>
    <property type="match status" value="1"/>
</dbReference>
<dbReference type="InterPro" id="IPR002397">
    <property type="entry name" value="Cyt_P450_B"/>
</dbReference>
<dbReference type="RefSeq" id="WP_267031109.1">
    <property type="nucleotide sequence ID" value="NZ_JAIFZO010000002.1"/>
</dbReference>
<comment type="caution">
    <text evidence="2">The sequence shown here is derived from an EMBL/GenBank/DDBJ whole genome shotgun (WGS) entry which is preliminary data.</text>
</comment>
<dbReference type="SUPFAM" id="SSF48264">
    <property type="entry name" value="Cytochrome P450"/>
    <property type="match status" value="1"/>
</dbReference>
<evidence type="ECO:0000256" key="1">
    <source>
        <dbReference type="ARBA" id="ARBA00010617"/>
    </source>
</evidence>
<evidence type="ECO:0000313" key="2">
    <source>
        <dbReference type="EMBL" id="MCX4238852.1"/>
    </source>
</evidence>
<dbReference type="EMBL" id="JAIFZO010000002">
    <property type="protein sequence ID" value="MCX4238852.1"/>
    <property type="molecule type" value="Genomic_DNA"/>
</dbReference>